<dbReference type="PANTHER" id="PTHR23309">
    <property type="entry name" value="3-HYDROXYACYL-COA DEHYROGENASE"/>
    <property type="match status" value="1"/>
</dbReference>
<dbReference type="GO" id="GO:0070403">
    <property type="term" value="F:NAD+ binding"/>
    <property type="evidence" value="ECO:0007669"/>
    <property type="project" value="InterPro"/>
</dbReference>
<dbReference type="InterPro" id="IPR006176">
    <property type="entry name" value="3-OHacyl-CoA_DH_NAD-bd"/>
</dbReference>
<dbReference type="InterPro" id="IPR008927">
    <property type="entry name" value="6-PGluconate_DH-like_C_sf"/>
</dbReference>
<evidence type="ECO:0000256" key="3">
    <source>
        <dbReference type="ARBA" id="ARBA00023239"/>
    </source>
</evidence>
<dbReference type="Pfam" id="PF02737">
    <property type="entry name" value="3HCDH_N"/>
    <property type="match status" value="1"/>
</dbReference>
<keyword evidence="2" id="KW-0413">Isomerase</keyword>
<feature type="region of interest" description="Disordered" evidence="5">
    <location>
        <begin position="298"/>
        <end position="320"/>
    </location>
</feature>
<dbReference type="InterPro" id="IPR006108">
    <property type="entry name" value="3HC_DH_C"/>
</dbReference>
<evidence type="ECO:0000259" key="6">
    <source>
        <dbReference type="Pfam" id="PF00725"/>
    </source>
</evidence>
<organism evidence="8 9">
    <name type="scientific">Rubrivivax albus</name>
    <dbReference type="NCBI Taxonomy" id="2499835"/>
    <lineage>
        <taxon>Bacteria</taxon>
        <taxon>Pseudomonadati</taxon>
        <taxon>Pseudomonadota</taxon>
        <taxon>Betaproteobacteria</taxon>
        <taxon>Burkholderiales</taxon>
        <taxon>Sphaerotilaceae</taxon>
        <taxon>Rubrivivax</taxon>
    </lineage>
</organism>
<evidence type="ECO:0000313" key="8">
    <source>
        <dbReference type="EMBL" id="RVT51297.1"/>
    </source>
</evidence>
<dbReference type="EMBL" id="SACT01000003">
    <property type="protein sequence ID" value="RVT51297.1"/>
    <property type="molecule type" value="Genomic_DNA"/>
</dbReference>
<reference evidence="8 9" key="1">
    <citation type="submission" date="2019-01" db="EMBL/GenBank/DDBJ databases">
        <authorList>
            <person name="Chen W.-M."/>
        </authorList>
    </citation>
    <scope>NUCLEOTIDE SEQUENCE [LARGE SCALE GENOMIC DNA]</scope>
    <source>
        <strain evidence="8 9">ICH-3</strain>
    </source>
</reference>
<dbReference type="SUPFAM" id="SSF48179">
    <property type="entry name" value="6-phosphogluconate dehydrogenase C-terminal domain-like"/>
    <property type="match status" value="2"/>
</dbReference>
<dbReference type="PANTHER" id="PTHR23309:SF51">
    <property type="entry name" value="3-HYDROXYACYL-COA DEHYDROGENASE-RELATED"/>
    <property type="match status" value="1"/>
</dbReference>
<dbReference type="OrthoDB" id="5287258at2"/>
<feature type="domain" description="3-hydroxyacyl-CoA dehydrogenase NAD binding" evidence="7">
    <location>
        <begin position="34"/>
        <end position="212"/>
    </location>
</feature>
<protein>
    <submittedName>
        <fullName evidence="8">3-hydroxyacyl-CoA dehydrogenase</fullName>
    </submittedName>
</protein>
<dbReference type="Proteomes" id="UP000288178">
    <property type="component" value="Unassembled WGS sequence"/>
</dbReference>
<keyword evidence="3" id="KW-0456">Lyase</keyword>
<comment type="caution">
    <text evidence="8">The sequence shown here is derived from an EMBL/GenBank/DDBJ whole genome shotgun (WGS) entry which is preliminary data.</text>
</comment>
<keyword evidence="1" id="KW-0560">Oxidoreductase</keyword>
<dbReference type="InterPro" id="IPR036291">
    <property type="entry name" value="NAD(P)-bd_dom_sf"/>
</dbReference>
<dbReference type="AlphaFoldDB" id="A0A3S2TQN5"/>
<dbReference type="GO" id="GO:0006631">
    <property type="term" value="P:fatty acid metabolic process"/>
    <property type="evidence" value="ECO:0007669"/>
    <property type="project" value="InterPro"/>
</dbReference>
<proteinExistence type="predicted"/>
<name>A0A3S2TQN5_9BURK</name>
<dbReference type="SUPFAM" id="SSF51735">
    <property type="entry name" value="NAD(P)-binding Rossmann-fold domains"/>
    <property type="match status" value="1"/>
</dbReference>
<gene>
    <name evidence="8" type="ORF">ENE75_10650</name>
</gene>
<evidence type="ECO:0000313" key="9">
    <source>
        <dbReference type="Proteomes" id="UP000288178"/>
    </source>
</evidence>
<evidence type="ECO:0000256" key="5">
    <source>
        <dbReference type="SAM" id="MobiDB-lite"/>
    </source>
</evidence>
<dbReference type="GO" id="GO:0016616">
    <property type="term" value="F:oxidoreductase activity, acting on the CH-OH group of donors, NAD or NADP as acceptor"/>
    <property type="evidence" value="ECO:0007669"/>
    <property type="project" value="InterPro"/>
</dbReference>
<keyword evidence="9" id="KW-1185">Reference proteome</keyword>
<dbReference type="Gene3D" id="1.10.1040.50">
    <property type="match status" value="1"/>
</dbReference>
<dbReference type="GO" id="GO:0016853">
    <property type="term" value="F:isomerase activity"/>
    <property type="evidence" value="ECO:0007669"/>
    <property type="project" value="UniProtKB-KW"/>
</dbReference>
<evidence type="ECO:0000259" key="7">
    <source>
        <dbReference type="Pfam" id="PF02737"/>
    </source>
</evidence>
<accession>A0A3S2TQN5</accession>
<dbReference type="GO" id="GO:0016829">
    <property type="term" value="F:lyase activity"/>
    <property type="evidence" value="ECO:0007669"/>
    <property type="project" value="UniProtKB-KW"/>
</dbReference>
<dbReference type="Gene3D" id="3.40.50.720">
    <property type="entry name" value="NAD(P)-binding Rossmann-like Domain"/>
    <property type="match status" value="1"/>
</dbReference>
<dbReference type="Pfam" id="PF00725">
    <property type="entry name" value="3HCDH"/>
    <property type="match status" value="1"/>
</dbReference>
<evidence type="ECO:0000256" key="4">
    <source>
        <dbReference type="ARBA" id="ARBA00023268"/>
    </source>
</evidence>
<sequence>MSMPPPKSYVAAAINAVGQVRGVPPGTLGREIRKVGIIGAGLMGSGIAVCFLGANMPVVLLDQSNEALEKGRREVGKAFASLVKRGILWDDLSRGYQGLLTTTSHYADLADCDLVIEAVFERMDVKQTVFRQLAEVAKPGAVLATNTSGLDVDAIAQASGRPADVVGLHFFSPAFMMPLLEIVRGRQTSPATLRTAIFASTVIRKTGVVVGNCPGFAANRMLEGYAREAERLVLQGVDPERLDRVITAYGFPMGPCAMGDMAGLDVRAYYLDALRAARLIPDDPAYGAMTRALLQAGRKGQKSGSGNYDYGADGRTPQPSPVVAEVRDRVAAELGIERREFSDEEIVMRCLLPVINEAARVLDEGVIDRASDADVIWIYGYGFPAAKGGPVYQALAMGLEKVRSALETQRAADPAFGDAYWTPSPALAKLFA</sequence>
<dbReference type="FunFam" id="3.40.50.720:FF:000009">
    <property type="entry name" value="Fatty oxidation complex, alpha subunit"/>
    <property type="match status" value="1"/>
</dbReference>
<feature type="domain" description="3-hydroxyacyl-CoA dehydrogenase C-terminal" evidence="6">
    <location>
        <begin position="215"/>
        <end position="310"/>
    </location>
</feature>
<evidence type="ECO:0000256" key="1">
    <source>
        <dbReference type="ARBA" id="ARBA00023002"/>
    </source>
</evidence>
<dbReference type="RefSeq" id="WP_128198299.1">
    <property type="nucleotide sequence ID" value="NZ_SACT01000003.1"/>
</dbReference>
<dbReference type="FunFam" id="1.10.1040.50:FF:000006">
    <property type="entry name" value="Peroxisomal bifunctional enzyme"/>
    <property type="match status" value="1"/>
</dbReference>
<keyword evidence="4" id="KW-0511">Multifunctional enzyme</keyword>
<evidence type="ECO:0000256" key="2">
    <source>
        <dbReference type="ARBA" id="ARBA00023235"/>
    </source>
</evidence>